<evidence type="ECO:0000313" key="3">
    <source>
        <dbReference type="Proteomes" id="UP000054107"/>
    </source>
</evidence>
<gene>
    <name evidence="2" type="primary">PARPA_11891.1 scaffold 44722</name>
</gene>
<dbReference type="OrthoDB" id="2267364at2759"/>
<name>A0A0B7NQK2_9FUNG</name>
<feature type="compositionally biased region" description="Basic and acidic residues" evidence="1">
    <location>
        <begin position="36"/>
        <end position="48"/>
    </location>
</feature>
<dbReference type="Proteomes" id="UP000054107">
    <property type="component" value="Unassembled WGS sequence"/>
</dbReference>
<evidence type="ECO:0000256" key="1">
    <source>
        <dbReference type="SAM" id="MobiDB-lite"/>
    </source>
</evidence>
<dbReference type="EMBL" id="LN733710">
    <property type="protein sequence ID" value="CEP17593.1"/>
    <property type="molecule type" value="Genomic_DNA"/>
</dbReference>
<accession>A0A0B7NQK2</accession>
<keyword evidence="3" id="KW-1185">Reference proteome</keyword>
<proteinExistence type="predicted"/>
<feature type="compositionally biased region" description="Polar residues" evidence="1">
    <location>
        <begin position="1"/>
        <end position="35"/>
    </location>
</feature>
<reference evidence="2 3" key="1">
    <citation type="submission" date="2014-09" db="EMBL/GenBank/DDBJ databases">
        <authorList>
            <person name="Ellenberger Sabrina"/>
        </authorList>
    </citation>
    <scope>NUCLEOTIDE SEQUENCE [LARGE SCALE GENOMIC DNA]</scope>
    <source>
        <strain evidence="2 3">CBS 412.66</strain>
    </source>
</reference>
<evidence type="ECO:0000313" key="2">
    <source>
        <dbReference type="EMBL" id="CEP17593.1"/>
    </source>
</evidence>
<dbReference type="AlphaFoldDB" id="A0A0B7NQK2"/>
<feature type="compositionally biased region" description="Basic residues" evidence="1">
    <location>
        <begin position="63"/>
        <end position="77"/>
    </location>
</feature>
<organism evidence="2 3">
    <name type="scientific">Parasitella parasitica</name>
    <dbReference type="NCBI Taxonomy" id="35722"/>
    <lineage>
        <taxon>Eukaryota</taxon>
        <taxon>Fungi</taxon>
        <taxon>Fungi incertae sedis</taxon>
        <taxon>Mucoromycota</taxon>
        <taxon>Mucoromycotina</taxon>
        <taxon>Mucoromycetes</taxon>
        <taxon>Mucorales</taxon>
        <taxon>Mucorineae</taxon>
        <taxon>Mucoraceae</taxon>
        <taxon>Parasitella</taxon>
    </lineage>
</organism>
<sequence>MGNSASKTKAFSLNLRNKISQTTGDMQEISASQRNKPTDVDKDKHSEPKVSILKDNGFLTPAKKTKTPKKSSSKKSKYKKVIVTKSIIGKPTNFKHLNCSSKIYTNDIDNDATTTESPSLEAQMVALAALIKPLPKDTTKEKELPQLPVIPPRNSSYGNHIYLEQYAALLPSPPSSVLSSPDSSYSSSFFSTEMQHNIPSTCVNSKKKSKHYYPSIKKDKKTFIKYASIGKGPIARKQKAT</sequence>
<feature type="region of interest" description="Disordered" evidence="1">
    <location>
        <begin position="1"/>
        <end position="77"/>
    </location>
</feature>
<protein>
    <submittedName>
        <fullName evidence="2">Uncharacterized protein</fullName>
    </submittedName>
</protein>